<gene>
    <name evidence="3" type="ordered locus">PECL_1267</name>
</gene>
<evidence type="ECO:0000313" key="4">
    <source>
        <dbReference type="Proteomes" id="UP000005444"/>
    </source>
</evidence>
<evidence type="ECO:0000313" key="3">
    <source>
        <dbReference type="EMBL" id="AEV95499.1"/>
    </source>
</evidence>
<dbReference type="CDD" id="cd13441">
    <property type="entry name" value="CamS_repeat_1"/>
    <property type="match status" value="1"/>
</dbReference>
<dbReference type="RefSeq" id="WP_014215695.1">
    <property type="nucleotide sequence ID" value="NC_016605.1"/>
</dbReference>
<feature type="compositionally biased region" description="Polar residues" evidence="1">
    <location>
        <begin position="126"/>
        <end position="139"/>
    </location>
</feature>
<evidence type="ECO:0000256" key="2">
    <source>
        <dbReference type="SAM" id="SignalP"/>
    </source>
</evidence>
<dbReference type="KEGG" id="pce:PECL_1267"/>
<feature type="compositionally biased region" description="Polar residues" evidence="1">
    <location>
        <begin position="28"/>
        <end position="53"/>
    </location>
</feature>
<feature type="signal peptide" evidence="2">
    <location>
        <begin position="1"/>
        <end position="19"/>
    </location>
</feature>
<dbReference type="AlphaFoldDB" id="G8PE14"/>
<dbReference type="EMBL" id="CP003137">
    <property type="protein sequence ID" value="AEV95499.1"/>
    <property type="molecule type" value="Genomic_DNA"/>
</dbReference>
<keyword evidence="3" id="KW-0449">Lipoprotein</keyword>
<name>G8PE14_PEDCP</name>
<dbReference type="Proteomes" id="UP000005444">
    <property type="component" value="Chromosome"/>
</dbReference>
<dbReference type="PATRIC" id="fig|701521.8.peg.1179"/>
<keyword evidence="4" id="KW-1185">Reference proteome</keyword>
<dbReference type="CDD" id="cd13440">
    <property type="entry name" value="CamS_repeat_2"/>
    <property type="match status" value="1"/>
</dbReference>
<sequence length="381" mass="42032">MKKISTLIALLGLSLLLVACGNLSNSSMQTNSTTGQQNKKSTYQVTGQPSDGQYTGVIKNGHYLTSKARGLTADQNGNINNVESFENGLLDVSKKTFSPDKYVFQEGQYLSSSTVQNWIDRKSKDNPTGLNPTNNGSTDPNKRNPIYLQSLEEQDFMEKTGNSLKIKGMTIGLAMNSIDYYHKEQYGPTFETKISDAELMKQGKAIAQTVLARIRQNKDLKKIPIVIAIYKQASNDSLTGGTFKTYSVNNGVSLDSWKDLDYKNVVFPIKNGASVPSSNDASAFENFQTQVESFFPNLSGVTAQARYNGKSMQGMQVTITTQFYSETEIDSFTQFVADQAQKYLPSGVKIDITVSSSEGIQSFLTRSANERNFSSHVFTSY</sequence>
<dbReference type="eggNOG" id="COG4851">
    <property type="taxonomic scope" value="Bacteria"/>
</dbReference>
<accession>G8PE14</accession>
<reference evidence="3 4" key="1">
    <citation type="journal article" date="2012" name="J. Bacteriol.">
        <title>Complete Genome Sequence of the Beer Spoilage Organism Pediococcus claussenii ATCC BAA-344T.</title>
        <authorList>
            <person name="Pittet V."/>
            <person name="Abegunde T."/>
            <person name="Marfleet T."/>
            <person name="Haakensen M."/>
            <person name="Morrow K."/>
            <person name="Jayaprakash T."/>
            <person name="Schroeder K."/>
            <person name="Trost B."/>
            <person name="Byrns S."/>
            <person name="Bergsveinson J."/>
            <person name="Kusalik A."/>
            <person name="Ziola B."/>
        </authorList>
    </citation>
    <scope>NUCLEOTIDE SEQUENCE [LARGE SCALE GENOMIC DNA]</scope>
    <source>
        <strain evidence="3 4">ATCC BAA-344</strain>
    </source>
</reference>
<dbReference type="PROSITE" id="PS51257">
    <property type="entry name" value="PROKAR_LIPOPROTEIN"/>
    <property type="match status" value="1"/>
</dbReference>
<dbReference type="PIRSF" id="PIRSF012509">
    <property type="entry name" value="CamS"/>
    <property type="match status" value="1"/>
</dbReference>
<keyword evidence="2" id="KW-0732">Signal</keyword>
<proteinExistence type="predicted"/>
<feature type="chain" id="PRO_5039206064" evidence="2">
    <location>
        <begin position="20"/>
        <end position="381"/>
    </location>
</feature>
<dbReference type="Gene3D" id="3.10.570.10">
    <property type="entry name" value="sex pheromone staph- cam373 precursor domain"/>
    <property type="match status" value="1"/>
</dbReference>
<feature type="region of interest" description="Disordered" evidence="1">
    <location>
        <begin position="120"/>
        <end position="144"/>
    </location>
</feature>
<dbReference type="InterPro" id="IPR011426">
    <property type="entry name" value="CamS"/>
</dbReference>
<feature type="region of interest" description="Disordered" evidence="1">
    <location>
        <begin position="28"/>
        <end position="54"/>
    </location>
</feature>
<dbReference type="Pfam" id="PF07537">
    <property type="entry name" value="CamS"/>
    <property type="match status" value="1"/>
</dbReference>
<evidence type="ECO:0000256" key="1">
    <source>
        <dbReference type="SAM" id="MobiDB-lite"/>
    </source>
</evidence>
<dbReference type="HOGENOM" id="CLU_052482_0_0_9"/>
<organism evidence="3 4">
    <name type="scientific">Pediococcus claussenii (strain ATCC BAA-344 / DSM 14800 / JCM 18046 / KCTC 3811 / LMG 21948 / P06)</name>
    <dbReference type="NCBI Taxonomy" id="701521"/>
    <lineage>
        <taxon>Bacteria</taxon>
        <taxon>Bacillati</taxon>
        <taxon>Bacillota</taxon>
        <taxon>Bacilli</taxon>
        <taxon>Lactobacillales</taxon>
        <taxon>Lactobacillaceae</taxon>
        <taxon>Pediococcus</taxon>
    </lineage>
</organism>
<dbReference type="STRING" id="701521.PECL_1267"/>
<protein>
    <submittedName>
        <fullName evidence="3">Lipoprotein, pheromone</fullName>
    </submittedName>
</protein>